<dbReference type="EMBL" id="NVOR01000076">
    <property type="protein sequence ID" value="PED81124.1"/>
    <property type="molecule type" value="Genomic_DNA"/>
</dbReference>
<proteinExistence type="predicted"/>
<reference evidence="2 3" key="1">
    <citation type="submission" date="2017-09" db="EMBL/GenBank/DDBJ databases">
        <title>Large-scale bioinformatics analysis of Bacillus genomes uncovers conserved roles of natural products in bacterial physiology.</title>
        <authorList>
            <consortium name="Agbiome Team Llc"/>
            <person name="Bleich R.M."/>
            <person name="Grubbs K.J."/>
            <person name="Santa Maria K.C."/>
            <person name="Allen S.E."/>
            <person name="Farag S."/>
            <person name="Shank E.A."/>
            <person name="Bowers A."/>
        </authorList>
    </citation>
    <scope>NUCLEOTIDE SEQUENCE [LARGE SCALE GENOMIC DNA]</scope>
    <source>
        <strain evidence="2 3">AFS092012</strain>
    </source>
</reference>
<evidence type="ECO:0000313" key="2">
    <source>
        <dbReference type="EMBL" id="PED81124.1"/>
    </source>
</evidence>
<accession>A0AA91VA74</accession>
<dbReference type="AlphaFoldDB" id="A0AA91VA74"/>
<gene>
    <name evidence="2" type="ORF">CON65_18825</name>
</gene>
<keyword evidence="1" id="KW-1133">Transmembrane helix</keyword>
<organism evidence="2 3">
    <name type="scientific">Bacillus pseudomycoides</name>
    <dbReference type="NCBI Taxonomy" id="64104"/>
    <lineage>
        <taxon>Bacteria</taxon>
        <taxon>Bacillati</taxon>
        <taxon>Bacillota</taxon>
        <taxon>Bacilli</taxon>
        <taxon>Bacillales</taxon>
        <taxon>Bacillaceae</taxon>
        <taxon>Bacillus</taxon>
        <taxon>Bacillus cereus group</taxon>
    </lineage>
</organism>
<feature type="transmembrane region" description="Helical" evidence="1">
    <location>
        <begin position="7"/>
        <end position="28"/>
    </location>
</feature>
<name>A0AA91VA74_9BACI</name>
<evidence type="ECO:0000256" key="1">
    <source>
        <dbReference type="SAM" id="Phobius"/>
    </source>
</evidence>
<keyword evidence="1" id="KW-0812">Transmembrane</keyword>
<evidence type="ECO:0000313" key="3">
    <source>
        <dbReference type="Proteomes" id="UP000221020"/>
    </source>
</evidence>
<comment type="caution">
    <text evidence="2">The sequence shown here is derived from an EMBL/GenBank/DDBJ whole genome shotgun (WGS) entry which is preliminary data.</text>
</comment>
<protein>
    <submittedName>
        <fullName evidence="2">Uncharacterized protein</fullName>
    </submittedName>
</protein>
<dbReference type="Proteomes" id="UP000221020">
    <property type="component" value="Unassembled WGS sequence"/>
</dbReference>
<sequence length="63" mass="7509">MSKNENGCIYISILLFILYINKVLYIFIRNFFMLFTIKRLYIPIMLAKIDNKNKGEGRKNDSD</sequence>
<keyword evidence="1" id="KW-0472">Membrane</keyword>